<dbReference type="InterPro" id="IPR008207">
    <property type="entry name" value="Sig_transdc_His_kin_Hpt_dom"/>
</dbReference>
<keyword evidence="19" id="KW-1185">Reference proteome</keyword>
<dbReference type="SMART" id="SM00086">
    <property type="entry name" value="PAC"/>
    <property type="match status" value="4"/>
</dbReference>
<dbReference type="InterPro" id="IPR036641">
    <property type="entry name" value="HPT_dom_sf"/>
</dbReference>
<dbReference type="EC" id="2.7.13.3" evidence="3"/>
<dbReference type="Gene3D" id="3.40.50.2300">
    <property type="match status" value="1"/>
</dbReference>
<dbReference type="PROSITE" id="PS50839">
    <property type="entry name" value="CHASE"/>
    <property type="match status" value="1"/>
</dbReference>
<dbReference type="InterPro" id="IPR036890">
    <property type="entry name" value="HATPase_C_sf"/>
</dbReference>
<feature type="transmembrane region" description="Helical" evidence="11">
    <location>
        <begin position="31"/>
        <end position="51"/>
    </location>
</feature>
<dbReference type="Gene3D" id="2.10.70.100">
    <property type="match status" value="1"/>
</dbReference>
<dbReference type="Pfam" id="PF02518">
    <property type="entry name" value="HATPase_c"/>
    <property type="match status" value="1"/>
</dbReference>
<evidence type="ECO:0000256" key="1">
    <source>
        <dbReference type="ARBA" id="ARBA00000085"/>
    </source>
</evidence>
<evidence type="ECO:0000256" key="6">
    <source>
        <dbReference type="ARBA" id="ARBA00022989"/>
    </source>
</evidence>
<evidence type="ECO:0000313" key="19">
    <source>
        <dbReference type="Proteomes" id="UP001168380"/>
    </source>
</evidence>
<dbReference type="Proteomes" id="UP001168380">
    <property type="component" value="Unassembled WGS sequence"/>
</dbReference>
<dbReference type="CDD" id="cd00082">
    <property type="entry name" value="HisKA"/>
    <property type="match status" value="1"/>
</dbReference>
<dbReference type="NCBIfam" id="TIGR00229">
    <property type="entry name" value="sensory_box"/>
    <property type="match status" value="3"/>
</dbReference>
<dbReference type="InterPro" id="IPR035965">
    <property type="entry name" value="PAS-like_dom_sf"/>
</dbReference>
<dbReference type="PROSITE" id="PS50110">
    <property type="entry name" value="RESPONSE_REGULATORY"/>
    <property type="match status" value="1"/>
</dbReference>
<dbReference type="InterPro" id="IPR001610">
    <property type="entry name" value="PAC"/>
</dbReference>
<dbReference type="PANTHER" id="PTHR45339:SF5">
    <property type="entry name" value="HISTIDINE KINASE"/>
    <property type="match status" value="1"/>
</dbReference>
<dbReference type="InterPro" id="IPR005467">
    <property type="entry name" value="His_kinase_dom"/>
</dbReference>
<dbReference type="Pfam" id="PF13426">
    <property type="entry name" value="PAS_9"/>
    <property type="match status" value="1"/>
</dbReference>
<feature type="domain" description="PAC" evidence="15">
    <location>
        <begin position="763"/>
        <end position="814"/>
    </location>
</feature>
<evidence type="ECO:0000259" key="14">
    <source>
        <dbReference type="PROSITE" id="PS50112"/>
    </source>
</evidence>
<dbReference type="CDD" id="cd00130">
    <property type="entry name" value="PAS"/>
    <property type="match status" value="3"/>
</dbReference>
<evidence type="ECO:0000256" key="2">
    <source>
        <dbReference type="ARBA" id="ARBA00004370"/>
    </source>
</evidence>
<feature type="domain" description="PAS" evidence="14">
    <location>
        <begin position="566"/>
        <end position="636"/>
    </location>
</feature>
<dbReference type="Pfam" id="PF08447">
    <property type="entry name" value="PAS_3"/>
    <property type="match status" value="2"/>
</dbReference>
<dbReference type="SMART" id="SM00091">
    <property type="entry name" value="PAS"/>
    <property type="match status" value="3"/>
</dbReference>
<evidence type="ECO:0000256" key="5">
    <source>
        <dbReference type="ARBA" id="ARBA00022692"/>
    </source>
</evidence>
<dbReference type="Gene3D" id="3.30.565.10">
    <property type="entry name" value="Histidine kinase-like ATPase, C-terminal domain"/>
    <property type="match status" value="1"/>
</dbReference>
<keyword evidence="7" id="KW-0902">Two-component regulatory system</keyword>
<evidence type="ECO:0000313" key="18">
    <source>
        <dbReference type="EMBL" id="MDO3383618.1"/>
    </source>
</evidence>
<dbReference type="SUPFAM" id="SSF55874">
    <property type="entry name" value="ATPase domain of HSP90 chaperone/DNA topoisomerase II/histidine kinase"/>
    <property type="match status" value="1"/>
</dbReference>
<evidence type="ECO:0000259" key="17">
    <source>
        <dbReference type="PROSITE" id="PS50894"/>
    </source>
</evidence>
<proteinExistence type="predicted"/>
<evidence type="ECO:0000256" key="3">
    <source>
        <dbReference type="ARBA" id="ARBA00012438"/>
    </source>
</evidence>
<dbReference type="CDD" id="cd00088">
    <property type="entry name" value="HPT"/>
    <property type="match status" value="1"/>
</dbReference>
<evidence type="ECO:0000256" key="11">
    <source>
        <dbReference type="SAM" id="Phobius"/>
    </source>
</evidence>
<dbReference type="PROSITE" id="PS50894">
    <property type="entry name" value="HPT"/>
    <property type="match status" value="1"/>
</dbReference>
<dbReference type="PROSITE" id="PS50109">
    <property type="entry name" value="HIS_KIN"/>
    <property type="match status" value="1"/>
</dbReference>
<dbReference type="EMBL" id="JAULRT010000062">
    <property type="protein sequence ID" value="MDO3383618.1"/>
    <property type="molecule type" value="Genomic_DNA"/>
</dbReference>
<protein>
    <recommendedName>
        <fullName evidence="3">histidine kinase</fullName>
        <ecNumber evidence="3">2.7.13.3</ecNumber>
    </recommendedName>
</protein>
<evidence type="ECO:0000259" key="15">
    <source>
        <dbReference type="PROSITE" id="PS50113"/>
    </source>
</evidence>
<dbReference type="PROSITE" id="PS50113">
    <property type="entry name" value="PAC"/>
    <property type="match status" value="3"/>
</dbReference>
<evidence type="ECO:0000256" key="10">
    <source>
        <dbReference type="PROSITE-ProRule" id="PRU00169"/>
    </source>
</evidence>
<dbReference type="InterPro" id="IPR042240">
    <property type="entry name" value="CHASE_sf"/>
</dbReference>
<feature type="modified residue" description="Phosphohistidine" evidence="9">
    <location>
        <position position="1402"/>
    </location>
</feature>
<dbReference type="InterPro" id="IPR011006">
    <property type="entry name" value="CheY-like_superfamily"/>
</dbReference>
<evidence type="ECO:0000259" key="12">
    <source>
        <dbReference type="PROSITE" id="PS50109"/>
    </source>
</evidence>
<dbReference type="Pfam" id="PF03924">
    <property type="entry name" value="CHASE"/>
    <property type="match status" value="1"/>
</dbReference>
<dbReference type="SMART" id="SM00387">
    <property type="entry name" value="HATPase_c"/>
    <property type="match status" value="1"/>
</dbReference>
<dbReference type="SUPFAM" id="SSF47226">
    <property type="entry name" value="Histidine-containing phosphotransfer domain, HPT domain"/>
    <property type="match status" value="1"/>
</dbReference>
<dbReference type="PRINTS" id="PR00344">
    <property type="entry name" value="BCTRLSENSOR"/>
</dbReference>
<comment type="catalytic activity">
    <reaction evidence="1">
        <text>ATP + protein L-histidine = ADP + protein N-phospho-L-histidine.</text>
        <dbReference type="EC" id="2.7.13.3"/>
    </reaction>
</comment>
<dbReference type="Pfam" id="PF00512">
    <property type="entry name" value="HisKA"/>
    <property type="match status" value="1"/>
</dbReference>
<dbReference type="InterPro" id="IPR003594">
    <property type="entry name" value="HATPase_dom"/>
</dbReference>
<dbReference type="Gene3D" id="3.30.450.20">
    <property type="entry name" value="PAS domain"/>
    <property type="match status" value="4"/>
</dbReference>
<dbReference type="Pfam" id="PF00072">
    <property type="entry name" value="Response_reg"/>
    <property type="match status" value="1"/>
</dbReference>
<dbReference type="PANTHER" id="PTHR45339">
    <property type="entry name" value="HYBRID SIGNAL TRANSDUCTION HISTIDINE KINASE J"/>
    <property type="match status" value="1"/>
</dbReference>
<evidence type="ECO:0000256" key="7">
    <source>
        <dbReference type="ARBA" id="ARBA00023012"/>
    </source>
</evidence>
<dbReference type="InterPro" id="IPR036097">
    <property type="entry name" value="HisK_dim/P_sf"/>
</dbReference>
<feature type="domain" description="PAC" evidence="15">
    <location>
        <begin position="512"/>
        <end position="565"/>
    </location>
</feature>
<comment type="subcellular location">
    <subcellularLocation>
        <location evidence="2">Membrane</location>
    </subcellularLocation>
</comment>
<feature type="domain" description="CHASE" evidence="16">
    <location>
        <begin position="128"/>
        <end position="264"/>
    </location>
</feature>
<dbReference type="SUPFAM" id="SSF55785">
    <property type="entry name" value="PYP-like sensor domain (PAS domain)"/>
    <property type="match status" value="4"/>
</dbReference>
<evidence type="ECO:0000259" key="16">
    <source>
        <dbReference type="PROSITE" id="PS50839"/>
    </source>
</evidence>
<dbReference type="SUPFAM" id="SSF47384">
    <property type="entry name" value="Homodimeric domain of signal transducing histidine kinase"/>
    <property type="match status" value="1"/>
</dbReference>
<dbReference type="CDD" id="cd16922">
    <property type="entry name" value="HATPase_EvgS-ArcB-TorS-like"/>
    <property type="match status" value="1"/>
</dbReference>
<dbReference type="InterPro" id="IPR006189">
    <property type="entry name" value="CHASE_dom"/>
</dbReference>
<dbReference type="CDD" id="cd17546">
    <property type="entry name" value="REC_hyHK_CKI1_RcsC-like"/>
    <property type="match status" value="1"/>
</dbReference>
<keyword evidence="6 11" id="KW-1133">Transmembrane helix</keyword>
<keyword evidence="8 11" id="KW-0472">Membrane</keyword>
<dbReference type="InterPro" id="IPR004358">
    <property type="entry name" value="Sig_transdc_His_kin-like_C"/>
</dbReference>
<comment type="caution">
    <text evidence="18">The sequence shown here is derived from an EMBL/GenBank/DDBJ whole genome shotgun (WGS) entry which is preliminary data.</text>
</comment>
<evidence type="ECO:0000259" key="13">
    <source>
        <dbReference type="PROSITE" id="PS50110"/>
    </source>
</evidence>
<dbReference type="SMART" id="SM00388">
    <property type="entry name" value="HisKA"/>
    <property type="match status" value="1"/>
</dbReference>
<evidence type="ECO:0000256" key="8">
    <source>
        <dbReference type="ARBA" id="ARBA00023136"/>
    </source>
</evidence>
<dbReference type="Pfam" id="PF01627">
    <property type="entry name" value="Hpt"/>
    <property type="match status" value="1"/>
</dbReference>
<feature type="domain" description="PAS" evidence="14">
    <location>
        <begin position="435"/>
        <end position="508"/>
    </location>
</feature>
<dbReference type="RefSeq" id="WP_302714514.1">
    <property type="nucleotide sequence ID" value="NZ_JAULRT010000062.1"/>
</dbReference>
<sequence>MTSTLGTLMPYRQFLNNSTNRKRRDIPNSRFYYLLISILILASVLTGGYYVDRLNNENYHQQERGEVRDELAVIRAQLEGTINSSLQTVQGLVAAIQVDPGMDQQRFSRFARHLFGSDTLLRNIGGAPDLVIRLMYPMQGNEQAIGLDYRANTAQAPAVLAAIEAGTMTVAGPVELVQGGKGLIGRIPVYLDDGELWGLVSAVINLERFYQASGINDIHSLEFAIRHTGVKQDAAAVFYGDPAVFSRDPVTASVSLPAGKWEIGALPQGGWSRAAGNALWVRGLIALLCLAILAPALWVIYLLQSRRESEERLRGLFDLSPLGIALNDYQTGRFVEANDALLQCCGYDFAALHQLDYWALTPQEYADEEQQQLAALSTTGRYGPYQKEYIRKDGSRVPVQLNGLLISDRSGRRYIWSIIEDISDRRAAERTLQEHKTQLELVISSTGVGIWDWDLPSGKTVFNERWANMLGYDLQELSPTSIDTWKRLIHPEDGARTHALLNAYWAGETQRYSSEVRMRHKDGNWVWVLTTGEVVEWLSAGQPKRMVGTHLDISEQKAALEALEKSQRQLNQFFESSSAFMCITDADGRFERVNPSFLSVLGYSEHEIIGTSSLELVHPDDLLEAQDEVKQLARGEPTFSYTNRTRCKDGRYLTLLWNTSPDPQTGKFYASAIDITERQKSAHQLKRQQQMLEAMSEQGRIGAWEYNLETGSLYWSAMTRSIHEVPEDFTPTLEEATRFYKEGKDRDTLQHLIQKTIDTGQSFQTELKIVTATGRERWICATGQAEFSGGRCSRLYGSFQDIHERKLAENTLEKAKLAAEAAAAAKSEFLAVMSHEIRTPMNGVLGMLNVLQRSLVNEADLHKLSIARSSAESLLAIINDILDFSKVEAGKLELEKVTFELHHFLDTFGHALGMRAEDKGLELILDTSELETATVTGDPGRLRQILTNLVGNAIKFTHKGHVLVHCASRSSERHVILEISVHDTGIGIDPQKQSRLFEPFSQLDASTTREYGGSGLGLAICRQLTELMGGTISVDSKAGQGSCFQFFVLLDKSTSSLYQPPDLKQANLHALIYSPNATMAESLGKQLSAWGAHVRLDSPTEQHDAAATFDLLLIDSRSDATALKQFQAMRHAGQCRHLVLLSNLSDSVELSGADQSIYRPVATAQLLDVLGKLTEHGGRMQSSNLFGHPSRRDTLTTTQWPENTRILLVEDNPINQEVAQLILGELDLLADCAGNGHEAIAALQAATDGEPYTLVLMDCQMPEMDGFEATRKIRAGVAGEQNRTLPIIALTANAMHGDREKCLAAGMDDYLGKPIQIPALALCLQRWIRNHTPRLQDTEPTLEKRENQALWDSDKALASLFAKREILDRLLQLFCEKTPERLGLLREALSENNAQAIALQAHSVKGSAGQLQASRLQRLAGELEQAAKEENWQAINTRFAEFEHGCHQLIERFRDFLSAG</sequence>
<name>A0ABT8TJS7_9GAMM</name>
<dbReference type="InterPro" id="IPR001789">
    <property type="entry name" value="Sig_transdc_resp-reg_receiver"/>
</dbReference>
<dbReference type="InterPro" id="IPR000700">
    <property type="entry name" value="PAS-assoc_C"/>
</dbReference>
<evidence type="ECO:0000256" key="4">
    <source>
        <dbReference type="ARBA" id="ARBA00022553"/>
    </source>
</evidence>
<dbReference type="SMART" id="SM00448">
    <property type="entry name" value="REC"/>
    <property type="match status" value="1"/>
</dbReference>
<dbReference type="InterPro" id="IPR003661">
    <property type="entry name" value="HisK_dim/P_dom"/>
</dbReference>
<dbReference type="SMART" id="SM01079">
    <property type="entry name" value="CHASE"/>
    <property type="match status" value="1"/>
</dbReference>
<dbReference type="InterPro" id="IPR013655">
    <property type="entry name" value="PAS_fold_3"/>
</dbReference>
<dbReference type="PROSITE" id="PS50112">
    <property type="entry name" value="PAS"/>
    <property type="match status" value="2"/>
</dbReference>
<gene>
    <name evidence="18" type="ORF">QWI16_15660</name>
</gene>
<feature type="transmembrane region" description="Helical" evidence="11">
    <location>
        <begin position="279"/>
        <end position="303"/>
    </location>
</feature>
<dbReference type="SUPFAM" id="SSF52172">
    <property type="entry name" value="CheY-like"/>
    <property type="match status" value="1"/>
</dbReference>
<keyword evidence="5 11" id="KW-0812">Transmembrane</keyword>
<dbReference type="InterPro" id="IPR000014">
    <property type="entry name" value="PAS"/>
</dbReference>
<dbReference type="Gene3D" id="3.30.450.350">
    <property type="entry name" value="CHASE domain"/>
    <property type="match status" value="1"/>
</dbReference>
<feature type="domain" description="Histidine kinase" evidence="12">
    <location>
        <begin position="832"/>
        <end position="1052"/>
    </location>
</feature>
<dbReference type="Gene3D" id="1.10.287.130">
    <property type="match status" value="1"/>
</dbReference>
<dbReference type="Gene3D" id="1.20.120.160">
    <property type="entry name" value="HPT domain"/>
    <property type="match status" value="1"/>
</dbReference>
<accession>A0ABT8TJS7</accession>
<organism evidence="18 19">
    <name type="scientific">Gilvimarinus algae</name>
    <dbReference type="NCBI Taxonomy" id="3058037"/>
    <lineage>
        <taxon>Bacteria</taxon>
        <taxon>Pseudomonadati</taxon>
        <taxon>Pseudomonadota</taxon>
        <taxon>Gammaproteobacteria</taxon>
        <taxon>Cellvibrionales</taxon>
        <taxon>Cellvibrionaceae</taxon>
        <taxon>Gilvimarinus</taxon>
    </lineage>
</organism>
<feature type="modified residue" description="4-aspartylphosphate" evidence="10">
    <location>
        <position position="1258"/>
    </location>
</feature>
<feature type="domain" description="PAC" evidence="15">
    <location>
        <begin position="383"/>
        <end position="434"/>
    </location>
</feature>
<keyword evidence="4 10" id="KW-0597">Phosphoprotein</keyword>
<reference evidence="18" key="1">
    <citation type="submission" date="2023-07" db="EMBL/GenBank/DDBJ databases">
        <title>Gilvimarinus algae sp. nov., isolated from the surface of Kelp.</title>
        <authorList>
            <person name="Sun Y.Y."/>
            <person name="Gong Y."/>
            <person name="Du Z.J."/>
        </authorList>
    </citation>
    <scope>NUCLEOTIDE SEQUENCE</scope>
    <source>
        <strain evidence="18">SDUM040014</strain>
    </source>
</reference>
<evidence type="ECO:0000256" key="9">
    <source>
        <dbReference type="PROSITE-ProRule" id="PRU00110"/>
    </source>
</evidence>
<feature type="domain" description="HPt" evidence="17">
    <location>
        <begin position="1363"/>
        <end position="1460"/>
    </location>
</feature>
<feature type="domain" description="Response regulatory" evidence="13">
    <location>
        <begin position="1205"/>
        <end position="1328"/>
    </location>
</feature>